<accession>A0A3A2ZYZ5</accession>
<dbReference type="Pfam" id="PF20174">
    <property type="entry name" value="DUF6540"/>
    <property type="match status" value="1"/>
</dbReference>
<name>A0A3A2ZYZ5_9EURO</name>
<keyword evidence="3" id="KW-1185">Reference proteome</keyword>
<dbReference type="EMBL" id="MVGC01000075">
    <property type="protein sequence ID" value="RJE24594.1"/>
    <property type="molecule type" value="Genomic_DNA"/>
</dbReference>
<protein>
    <submittedName>
        <fullName evidence="2">Uncharacterized protein</fullName>
    </submittedName>
</protein>
<dbReference type="OrthoDB" id="4342612at2759"/>
<sequence length="184" mass="20564">MSGYPSSSSIRTIGLREVCEVNGRTFSRRKGTQEWTEHEHTSGLGGSRPPSPSSSLYLSLVHEVQGPGEPLHWSLFVGRENQPGHIYQVKGDAEHMRYQPSNSVTNIVQSDTFLNIYHLALLTEQQDMVVRQVAEQEPSPQAANRQLVTENCQGWTLRVIARLVEMGIVPTAKLQMARSMLQPV</sequence>
<feature type="compositionally biased region" description="Basic and acidic residues" evidence="1">
    <location>
        <begin position="31"/>
        <end position="41"/>
    </location>
</feature>
<organism evidence="2 3">
    <name type="scientific">Aspergillus sclerotialis</name>
    <dbReference type="NCBI Taxonomy" id="2070753"/>
    <lineage>
        <taxon>Eukaryota</taxon>
        <taxon>Fungi</taxon>
        <taxon>Dikarya</taxon>
        <taxon>Ascomycota</taxon>
        <taxon>Pezizomycotina</taxon>
        <taxon>Eurotiomycetes</taxon>
        <taxon>Eurotiomycetidae</taxon>
        <taxon>Eurotiales</taxon>
        <taxon>Aspergillaceae</taxon>
        <taxon>Aspergillus</taxon>
        <taxon>Aspergillus subgen. Polypaecilum</taxon>
    </lineage>
</organism>
<dbReference type="AlphaFoldDB" id="A0A3A2ZYZ5"/>
<proteinExistence type="predicted"/>
<comment type="caution">
    <text evidence="2">The sequence shown here is derived from an EMBL/GenBank/DDBJ whole genome shotgun (WGS) entry which is preliminary data.</text>
</comment>
<dbReference type="Proteomes" id="UP000266188">
    <property type="component" value="Unassembled WGS sequence"/>
</dbReference>
<reference evidence="3" key="1">
    <citation type="submission" date="2017-02" db="EMBL/GenBank/DDBJ databases">
        <authorList>
            <person name="Tafer H."/>
            <person name="Lopandic K."/>
        </authorList>
    </citation>
    <scope>NUCLEOTIDE SEQUENCE [LARGE SCALE GENOMIC DNA]</scope>
    <source>
        <strain evidence="3">CBS 366.77</strain>
    </source>
</reference>
<evidence type="ECO:0000313" key="2">
    <source>
        <dbReference type="EMBL" id="RJE24594.1"/>
    </source>
</evidence>
<evidence type="ECO:0000256" key="1">
    <source>
        <dbReference type="SAM" id="MobiDB-lite"/>
    </source>
</evidence>
<gene>
    <name evidence="2" type="ORF">PHISCL_03072</name>
</gene>
<dbReference type="InterPro" id="IPR046670">
    <property type="entry name" value="DUF6540"/>
</dbReference>
<feature type="region of interest" description="Disordered" evidence="1">
    <location>
        <begin position="28"/>
        <end position="55"/>
    </location>
</feature>
<evidence type="ECO:0000313" key="3">
    <source>
        <dbReference type="Proteomes" id="UP000266188"/>
    </source>
</evidence>